<dbReference type="Gene3D" id="1.10.10.10">
    <property type="entry name" value="Winged helix-like DNA-binding domain superfamily/Winged helix DNA-binding domain"/>
    <property type="match status" value="1"/>
</dbReference>
<name>A0AAE3DTF6_9FIRM</name>
<feature type="domain" description="HTH arsR-type" evidence="4">
    <location>
        <begin position="7"/>
        <end position="102"/>
    </location>
</feature>
<organism evidence="5 6">
    <name type="scientific">Fusicatenibacter faecihominis</name>
    <dbReference type="NCBI Taxonomy" id="2881276"/>
    <lineage>
        <taxon>Bacteria</taxon>
        <taxon>Bacillati</taxon>
        <taxon>Bacillota</taxon>
        <taxon>Clostridia</taxon>
        <taxon>Lachnospirales</taxon>
        <taxon>Lachnospiraceae</taxon>
        <taxon>Fusicatenibacter</taxon>
    </lineage>
</organism>
<keyword evidence="6" id="KW-1185">Reference proteome</keyword>
<dbReference type="CDD" id="cd00090">
    <property type="entry name" value="HTH_ARSR"/>
    <property type="match status" value="1"/>
</dbReference>
<dbReference type="EMBL" id="JAJEPR010000016">
    <property type="protein sequence ID" value="MCC2190193.1"/>
    <property type="molecule type" value="Genomic_DNA"/>
</dbReference>
<evidence type="ECO:0000256" key="1">
    <source>
        <dbReference type="ARBA" id="ARBA00023015"/>
    </source>
</evidence>
<keyword evidence="3" id="KW-0804">Transcription</keyword>
<dbReference type="RefSeq" id="WP_227615330.1">
    <property type="nucleotide sequence ID" value="NZ_JAJEPR010000016.1"/>
</dbReference>
<evidence type="ECO:0000313" key="5">
    <source>
        <dbReference type="EMBL" id="MCC2190193.1"/>
    </source>
</evidence>
<dbReference type="InterPro" id="IPR036390">
    <property type="entry name" value="WH_DNA-bd_sf"/>
</dbReference>
<accession>A0AAE3DTF6</accession>
<dbReference type="PANTHER" id="PTHR33154">
    <property type="entry name" value="TRANSCRIPTIONAL REGULATOR, ARSR FAMILY"/>
    <property type="match status" value="1"/>
</dbReference>
<dbReference type="PANTHER" id="PTHR33154:SF33">
    <property type="entry name" value="TRANSCRIPTIONAL REPRESSOR SDPR"/>
    <property type="match status" value="1"/>
</dbReference>
<sequence length="306" mass="34358">MSKFKEYDVEEIDALCSLGKALSSPIRIEIMQLLYEEGMIIGDIAKKLDLPASSTAFHLKILEEAGLIRMEKQPGTRGTVKFCIRKVDYITVSLIKKNTDVSEIFNAEMPVGAFSSCQVTPTCGMFGPDGYIGNEDTEYCFYYPERMKAGILWTSSGYVEYKFSNGVPRKRKIKRASISMEICSEAPGYKEDWKSDLTLWVNDVEVGTWTCPGDFGGRRGRLNPPAWPNGSTQYGMQVVWEIRSDGSYLNGEKISEVTVNQLSIMDRAFVSVKIGNKPGAKYEGGFNLFGKHYGDYNQDIVLTMEY</sequence>
<comment type="caution">
    <text evidence="5">The sequence shown here is derived from an EMBL/GenBank/DDBJ whole genome shotgun (WGS) entry which is preliminary data.</text>
</comment>
<protein>
    <submittedName>
        <fullName evidence="5">Helix-turn-helix domain-containing protein</fullName>
    </submittedName>
</protein>
<dbReference type="PROSITE" id="PS50987">
    <property type="entry name" value="HTH_ARSR_2"/>
    <property type="match status" value="1"/>
</dbReference>
<dbReference type="SMART" id="SM00418">
    <property type="entry name" value="HTH_ARSR"/>
    <property type="match status" value="1"/>
</dbReference>
<evidence type="ECO:0000256" key="2">
    <source>
        <dbReference type="ARBA" id="ARBA00023125"/>
    </source>
</evidence>
<dbReference type="Proteomes" id="UP001197875">
    <property type="component" value="Unassembled WGS sequence"/>
</dbReference>
<dbReference type="InterPro" id="IPR001845">
    <property type="entry name" value="HTH_ArsR_DNA-bd_dom"/>
</dbReference>
<reference evidence="5 6" key="1">
    <citation type="submission" date="2021-10" db="EMBL/GenBank/DDBJ databases">
        <title>Anaerobic single-cell dispensing facilitates the cultivation of human gut bacteria.</title>
        <authorList>
            <person name="Afrizal A."/>
        </authorList>
    </citation>
    <scope>NUCLEOTIDE SEQUENCE [LARGE SCALE GENOMIC DNA]</scope>
    <source>
        <strain evidence="5 6">CLA-AA-H277</strain>
    </source>
</reference>
<dbReference type="AlphaFoldDB" id="A0AAE3DTF6"/>
<dbReference type="Pfam" id="PF12840">
    <property type="entry name" value="HTH_20"/>
    <property type="match status" value="1"/>
</dbReference>
<keyword evidence="1" id="KW-0805">Transcription regulation</keyword>
<dbReference type="GO" id="GO:0003700">
    <property type="term" value="F:DNA-binding transcription factor activity"/>
    <property type="evidence" value="ECO:0007669"/>
    <property type="project" value="InterPro"/>
</dbReference>
<dbReference type="InterPro" id="IPR036388">
    <property type="entry name" value="WH-like_DNA-bd_sf"/>
</dbReference>
<evidence type="ECO:0000259" key="4">
    <source>
        <dbReference type="PROSITE" id="PS50987"/>
    </source>
</evidence>
<dbReference type="GO" id="GO:0003677">
    <property type="term" value="F:DNA binding"/>
    <property type="evidence" value="ECO:0007669"/>
    <property type="project" value="UniProtKB-KW"/>
</dbReference>
<proteinExistence type="predicted"/>
<gene>
    <name evidence="5" type="ORF">LKD71_10300</name>
</gene>
<dbReference type="InterPro" id="IPR051081">
    <property type="entry name" value="HTH_MetalResp_TranReg"/>
</dbReference>
<dbReference type="SUPFAM" id="SSF46785">
    <property type="entry name" value="Winged helix' DNA-binding domain"/>
    <property type="match status" value="1"/>
</dbReference>
<keyword evidence="2" id="KW-0238">DNA-binding</keyword>
<evidence type="ECO:0000256" key="3">
    <source>
        <dbReference type="ARBA" id="ARBA00023163"/>
    </source>
</evidence>
<evidence type="ECO:0000313" key="6">
    <source>
        <dbReference type="Proteomes" id="UP001197875"/>
    </source>
</evidence>
<dbReference type="InterPro" id="IPR011991">
    <property type="entry name" value="ArsR-like_HTH"/>
</dbReference>